<reference evidence="2 3" key="1">
    <citation type="submission" date="2018-11" db="EMBL/GenBank/DDBJ databases">
        <title>Proposal to divide the Flavobacteriaceae and reorganize its genera based on Amino Acid Identity values calculated from whole genome sequences.</title>
        <authorList>
            <person name="Nicholson A.C."/>
            <person name="Gulvik C.A."/>
            <person name="Whitney A.M."/>
            <person name="Humrighouse B.W."/>
            <person name="Bell M."/>
            <person name="Holmes B."/>
            <person name="Steigerwalt A.G."/>
            <person name="Villarma A."/>
            <person name="Sheth M."/>
            <person name="Batra D."/>
            <person name="Pryor J."/>
            <person name="Bernardet J.-F."/>
            <person name="Hugo C."/>
            <person name="Kampfer P."/>
            <person name="Newman J."/>
            <person name="McQuiston J.R."/>
        </authorList>
    </citation>
    <scope>NUCLEOTIDE SEQUENCE [LARGE SCALE GENOMIC DNA]</scope>
    <source>
        <strain evidence="2 3">G0041</strain>
    </source>
</reference>
<keyword evidence="3" id="KW-1185">Reference proteome</keyword>
<dbReference type="Proteomes" id="UP000278288">
    <property type="component" value="Chromosome"/>
</dbReference>
<evidence type="ECO:0000313" key="3">
    <source>
        <dbReference type="Proteomes" id="UP000278288"/>
    </source>
</evidence>
<dbReference type="KEGG" id="cnk:EG343_02475"/>
<evidence type="ECO:0000256" key="1">
    <source>
        <dbReference type="SAM" id="SignalP"/>
    </source>
</evidence>
<feature type="chain" id="PRO_5042157034" description="TonB C-terminal domain-containing protein" evidence="1">
    <location>
        <begin position="27"/>
        <end position="134"/>
    </location>
</feature>
<feature type="signal peptide" evidence="1">
    <location>
        <begin position="1"/>
        <end position="26"/>
    </location>
</feature>
<dbReference type="EMBL" id="CP033923">
    <property type="protein sequence ID" value="AZA89571.1"/>
    <property type="molecule type" value="Genomic_DNA"/>
</dbReference>
<keyword evidence="1" id="KW-0732">Signal</keyword>
<accession>A0AAD1DPE0</accession>
<evidence type="ECO:0000313" key="2">
    <source>
        <dbReference type="EMBL" id="AZA89571.1"/>
    </source>
</evidence>
<sequence>MKNKIQILMASLFVIGLAAVMNQTKAQTTDKNTIQEIQLSKSETFSDIRNKLIANFDLDNPEYKQGTVNSVVKFDIAKNGKIVNVHSNGDCKTVSKEIETVLSELDYRVDRNRLTDNMVAYTYVMPVTVEIHNR</sequence>
<organism evidence="2 3">
    <name type="scientific">Chryseobacterium nakagawai</name>
    <dbReference type="NCBI Taxonomy" id="1241982"/>
    <lineage>
        <taxon>Bacteria</taxon>
        <taxon>Pseudomonadati</taxon>
        <taxon>Bacteroidota</taxon>
        <taxon>Flavobacteriia</taxon>
        <taxon>Flavobacteriales</taxon>
        <taxon>Weeksellaceae</taxon>
        <taxon>Chryseobacterium group</taxon>
        <taxon>Chryseobacterium</taxon>
    </lineage>
</organism>
<dbReference type="RefSeq" id="WP_123856046.1">
    <property type="nucleotide sequence ID" value="NZ_CP033923.1"/>
</dbReference>
<evidence type="ECO:0008006" key="4">
    <source>
        <dbReference type="Google" id="ProtNLM"/>
    </source>
</evidence>
<gene>
    <name evidence="2" type="ORF">EG343_02475</name>
</gene>
<dbReference type="AlphaFoldDB" id="A0AAD1DPE0"/>
<proteinExistence type="predicted"/>
<protein>
    <recommendedName>
        <fullName evidence="4">TonB C-terminal domain-containing protein</fullName>
    </recommendedName>
</protein>
<name>A0AAD1DPE0_CHRNA</name>